<dbReference type="Proteomes" id="UP000051922">
    <property type="component" value="Unassembled WGS sequence"/>
</dbReference>
<accession>A0A0R1TW15</accession>
<organism evidence="2 3">
    <name type="scientific">Lacticaseibacillus pantheris DSM 15945 = JCM 12539 = NBRC 106106</name>
    <dbReference type="NCBI Taxonomy" id="1423783"/>
    <lineage>
        <taxon>Bacteria</taxon>
        <taxon>Bacillati</taxon>
        <taxon>Bacillota</taxon>
        <taxon>Bacilli</taxon>
        <taxon>Lactobacillales</taxon>
        <taxon>Lactobacillaceae</taxon>
        <taxon>Lacticaseibacillus</taxon>
    </lineage>
</organism>
<dbReference type="Gene3D" id="1.10.10.10">
    <property type="entry name" value="Winged helix-like DNA-binding domain superfamily/Winged helix DNA-binding domain"/>
    <property type="match status" value="1"/>
</dbReference>
<gene>
    <name evidence="2" type="ORF">FC50_GL001540</name>
</gene>
<dbReference type="AlphaFoldDB" id="A0A0R1TW15"/>
<keyword evidence="3" id="KW-1185">Reference proteome</keyword>
<comment type="caution">
    <text evidence="2">The sequence shown here is derived from an EMBL/GenBank/DDBJ whole genome shotgun (WGS) entry which is preliminary data.</text>
</comment>
<dbReference type="Pfam" id="PF01638">
    <property type="entry name" value="HxlR"/>
    <property type="match status" value="1"/>
</dbReference>
<dbReference type="STRING" id="1423783.FC50_GL001540"/>
<evidence type="ECO:0000259" key="1">
    <source>
        <dbReference type="PROSITE" id="PS51118"/>
    </source>
</evidence>
<dbReference type="PATRIC" id="fig|1423783.4.peg.1583"/>
<evidence type="ECO:0000313" key="3">
    <source>
        <dbReference type="Proteomes" id="UP000051922"/>
    </source>
</evidence>
<dbReference type="PROSITE" id="PS51118">
    <property type="entry name" value="HTH_HXLR"/>
    <property type="match status" value="1"/>
</dbReference>
<name>A0A0R1TW15_9LACO</name>
<sequence length="60" mass="6553">MLALQLHELIADGIVLKHTDPGNNLVTDYQLSAFGETLTPVIAAMETWGNQYNAVMSAHK</sequence>
<dbReference type="SUPFAM" id="SSF46785">
    <property type="entry name" value="Winged helix' DNA-binding domain"/>
    <property type="match status" value="1"/>
</dbReference>
<protein>
    <recommendedName>
        <fullName evidence="1">HTH hxlR-type domain-containing protein</fullName>
    </recommendedName>
</protein>
<evidence type="ECO:0000313" key="2">
    <source>
        <dbReference type="EMBL" id="KRL85383.1"/>
    </source>
</evidence>
<dbReference type="InterPro" id="IPR036390">
    <property type="entry name" value="WH_DNA-bd_sf"/>
</dbReference>
<dbReference type="EMBL" id="AZFJ01000052">
    <property type="protein sequence ID" value="KRL85383.1"/>
    <property type="molecule type" value="Genomic_DNA"/>
</dbReference>
<reference evidence="2 3" key="1">
    <citation type="journal article" date="2015" name="Genome Announc.">
        <title>Expanding the biotechnology potential of lactobacilli through comparative genomics of 213 strains and associated genera.</title>
        <authorList>
            <person name="Sun Z."/>
            <person name="Harris H.M."/>
            <person name="McCann A."/>
            <person name="Guo C."/>
            <person name="Argimon S."/>
            <person name="Zhang W."/>
            <person name="Yang X."/>
            <person name="Jeffery I.B."/>
            <person name="Cooney J.C."/>
            <person name="Kagawa T.F."/>
            <person name="Liu W."/>
            <person name="Song Y."/>
            <person name="Salvetti E."/>
            <person name="Wrobel A."/>
            <person name="Rasinkangas P."/>
            <person name="Parkhill J."/>
            <person name="Rea M.C."/>
            <person name="O'Sullivan O."/>
            <person name="Ritari J."/>
            <person name="Douillard F.P."/>
            <person name="Paul Ross R."/>
            <person name="Yang R."/>
            <person name="Briner A.E."/>
            <person name="Felis G.E."/>
            <person name="de Vos W.M."/>
            <person name="Barrangou R."/>
            <person name="Klaenhammer T.R."/>
            <person name="Caufield P.W."/>
            <person name="Cui Y."/>
            <person name="Zhang H."/>
            <person name="O'Toole P.W."/>
        </authorList>
    </citation>
    <scope>NUCLEOTIDE SEQUENCE [LARGE SCALE GENOMIC DNA]</scope>
    <source>
        <strain evidence="2 3">DSM 15945</strain>
    </source>
</reference>
<dbReference type="InterPro" id="IPR002577">
    <property type="entry name" value="HTH_HxlR"/>
</dbReference>
<dbReference type="InterPro" id="IPR036388">
    <property type="entry name" value="WH-like_DNA-bd_sf"/>
</dbReference>
<proteinExistence type="predicted"/>
<feature type="domain" description="HTH hxlR-type" evidence="1">
    <location>
        <begin position="1"/>
        <end position="57"/>
    </location>
</feature>